<feature type="region of interest" description="Disordered" evidence="7">
    <location>
        <begin position="1623"/>
        <end position="1646"/>
    </location>
</feature>
<keyword evidence="3" id="KW-0539">Nucleus</keyword>
<dbReference type="CDD" id="cd17710">
    <property type="entry name" value="BRCT_PAXIP1_rpt2"/>
    <property type="match status" value="1"/>
</dbReference>
<dbReference type="InterPro" id="IPR051579">
    <property type="entry name" value="DDR_Transcriptional_Reg"/>
</dbReference>
<sequence>MELSGELENIKLEEQIFKDIKFYVTGEISDKVIALLKNGGAERMNYFTDYVTHLVCGNNPEENDLSDANDLYEIPAITPKWIFMSARLKKLVNQKPYLYNPNKLFSNCVFCFSKINEDRNSLWAVISYNGGKVQLNLDRKCTHLITVATDTAKYLKAMELGPDIIKVATPDWIIESVKNNGFAQIELYHPKLINWPKVTKYESTTAITGFEPPPTETEENLIETNLADSTTQALLDKLKQRMPWNQPQTSQSANDVVPPNVVAPTNTKIPQTPPASTVTPSSPTSNNTSQLNTQQQQQQQRFFSSTSQQLVQNSQHISQFSNASQIQQSLLTSNNQMPKSIVHHTPQGTIMNQPRPQLDVHQFKQSNQQVLQNVSQAQASQLIQNRLITQQQLQQRQHLLGQIGQINKLNQLTQLNQQNQFNQQLLQQQRAQGRPIGQPNVQISQSPQQPQSSQIVTINQQQINQNQQNLIQRMHLGQLSKNSVSMQQLNQQIQQHFANRQQNLNITQLSQNNQMQHLNIAQQVPTPTQQINQQPQQQQLHQNQGPPFTSVPQSPQSISQVVLSPQNQQNINIQQNKLIQSHFNQNLQGQINQQQILTSQQQQIVNLNQLRQKQFNQTQQFNDASSRTLTGFAQQQSNQQQQQQQQQPQQQNQPVQSPQQNQLIQNQQIQNSSQNQLIQIQQQNQQQQSQLIQNQQQQNQILQNQQSQQQTTQLITTQQQNTLIQNQQNQQPPNQLIQNQQPNQIIQSPQSSQLIQTQQVQFVQAQQFSQNQQQLIAHSPQSTQNLIPQSPQQPNQYSQSQQPQFIQQNQQVQIQQQQKFVQNQNQMQGVQQSNQFIQNQQQTNQQPQQPQPQIINQQINVNQQQLLINQQQNQTFQQQQTTTSGNQFNQQLLQQLPHSSIANQPQSQLVNTQNIVSQNPITQQQIVQQNQLNQQNIPPQLAQQQNMQNQQPNLVSQQNIPNQMVQQNIPAQQQPTIQINQPNLPGQQRPLGQNLWQQVGIRHAASVIHQQGAPRVQWPANHPQGGVIPQRQYIQLDAQTHQQLQQMAPEQRALFIAKLQRQRQLALQQKQQQLQLQQHQQQQQQRHVVIRGGPVPPGLTPQQQMQWLQQQAKQQGVVLQQASIQQQPPPVATPNIPQGANVQSPNIQQPQQAPGLSPIQQQGAPQFTDHAQQLQIQRQQHFRLQQLQVQQQQREQQTPKPAPPIPQEPPVVPQANIARPLAHPQATETVPVSVVDANVAQQQLVVNAKTKTALANMLSIRLQSGSTNVGPVPETIAEPSAAGTLRLMTAQHNAALSSPGRPQDLLGLQQRRPVGAPTTELARPPAAPSVPPPTVGEPPKLQYSPRSNIPLQHRPGPFYGHNPNLKLPPDLFLLGCIFVVVEVERFLEESMPNWKQKIEKYGGEVENQYCSRVTHVLCETQRHGVVMQALRDFKRCVTLYWLSDILKRKQVLPPWTALHLPTMYLDTAPASKHLISLSGFVEPDRSKIKHMIKYIGATFTSYFSKHNTLLIAAKAEGEKFARAKKWGTPVVNIQWLTDVMLGHFSALNHIEHIKYQQFPTPPVFTFDPALVPTLMRTMFLFLFVNEIILIYVVLEAWKMPINISQESYERVKRCVSPVAMPKKTKKIKTETSNDENENPESFGNPNATHKILFSGCQNSDELRKVVINLNGAIAKTTTECTHLVMSTLQRTNKLLHCLCLGNVHIVPDSWLWDSRNVGKFLDEINYTFDTKEFNSMYKCDFGQTLQTKNRNKLLEGKFFFITPSVYPSKKFLAELVQSCGGVVEKIRRTASQIEATNISSPYSYIILTHENDLHIVYDVLRNKKNKVKIVCNVELLLSAILKQTFEIEPYTVKVL</sequence>
<dbReference type="GeneID" id="108735839"/>
<evidence type="ECO:0000256" key="7">
    <source>
        <dbReference type="SAM" id="MobiDB-lite"/>
    </source>
</evidence>
<feature type="compositionally biased region" description="Pro residues" evidence="7">
    <location>
        <begin position="1200"/>
        <end position="1212"/>
    </location>
</feature>
<feature type="domain" description="BRCT" evidence="8">
    <location>
        <begin position="12"/>
        <end position="99"/>
    </location>
</feature>
<dbReference type="GO" id="GO:0006974">
    <property type="term" value="P:DNA damage response"/>
    <property type="evidence" value="ECO:0007669"/>
    <property type="project" value="UniProtKB-KW"/>
</dbReference>
<feature type="compositionally biased region" description="Low complexity" evidence="7">
    <location>
        <begin position="442"/>
        <end position="452"/>
    </location>
</feature>
<dbReference type="CDD" id="cd17730">
    <property type="entry name" value="BRCT_PAXIP1_rpt4"/>
    <property type="match status" value="1"/>
</dbReference>
<keyword evidence="9" id="KW-1185">Reference proteome</keyword>
<feature type="domain" description="BRCT" evidence="8">
    <location>
        <begin position="1749"/>
        <end position="1852"/>
    </location>
</feature>
<feature type="compositionally biased region" description="Pro residues" evidence="7">
    <location>
        <begin position="1325"/>
        <end position="1336"/>
    </location>
</feature>
<feature type="region of interest" description="Disordered" evidence="7">
    <location>
        <begin position="426"/>
        <end position="452"/>
    </location>
</feature>
<feature type="compositionally biased region" description="Low complexity" evidence="7">
    <location>
        <begin position="788"/>
        <end position="802"/>
    </location>
</feature>
<feature type="domain" description="BRCT" evidence="8">
    <location>
        <begin position="1648"/>
        <end position="1728"/>
    </location>
</feature>
<evidence type="ECO:0000256" key="5">
    <source>
        <dbReference type="ARBA" id="ARBA00030146"/>
    </source>
</evidence>
<keyword evidence="6" id="KW-0175">Coiled coil</keyword>
<evidence type="ECO:0000256" key="6">
    <source>
        <dbReference type="SAM" id="Coils"/>
    </source>
</evidence>
<dbReference type="RefSeq" id="XP_025831023.1">
    <property type="nucleotide sequence ID" value="XM_025975238.1"/>
</dbReference>
<feature type="domain" description="BRCT" evidence="8">
    <location>
        <begin position="100"/>
        <end position="190"/>
    </location>
</feature>
<feature type="coiled-coil region" evidence="6">
    <location>
        <begin position="1056"/>
        <end position="1087"/>
    </location>
</feature>
<feature type="region of interest" description="Disordered" evidence="7">
    <location>
        <begin position="244"/>
        <end position="308"/>
    </location>
</feature>
<feature type="region of interest" description="Disordered" evidence="7">
    <location>
        <begin position="1119"/>
        <end position="1172"/>
    </location>
</feature>
<dbReference type="Pfam" id="PF00533">
    <property type="entry name" value="BRCT"/>
    <property type="match status" value="3"/>
</dbReference>
<gene>
    <name evidence="10 11" type="primary">LOC108735839</name>
</gene>
<dbReference type="Proteomes" id="UP000192223">
    <property type="component" value="Unplaced"/>
</dbReference>
<evidence type="ECO:0000313" key="10">
    <source>
        <dbReference type="RefSeq" id="XP_025831023.1"/>
    </source>
</evidence>
<dbReference type="PANTHER" id="PTHR23196">
    <property type="entry name" value="PAX TRANSCRIPTION ACTIVATION DOMAIN INTERACTING PROTEIN"/>
    <property type="match status" value="1"/>
</dbReference>
<evidence type="ECO:0000259" key="8">
    <source>
        <dbReference type="PROSITE" id="PS50172"/>
    </source>
</evidence>
<dbReference type="SUPFAM" id="SSF52113">
    <property type="entry name" value="BRCT domain"/>
    <property type="match status" value="5"/>
</dbReference>
<organism evidence="9 11">
    <name type="scientific">Agrilus planipennis</name>
    <name type="common">Emerald ash borer</name>
    <name type="synonym">Agrilus marcopoli</name>
    <dbReference type="NCBI Taxonomy" id="224129"/>
    <lineage>
        <taxon>Eukaryota</taxon>
        <taxon>Metazoa</taxon>
        <taxon>Ecdysozoa</taxon>
        <taxon>Arthropoda</taxon>
        <taxon>Hexapoda</taxon>
        <taxon>Insecta</taxon>
        <taxon>Pterygota</taxon>
        <taxon>Neoptera</taxon>
        <taxon>Endopterygota</taxon>
        <taxon>Coleoptera</taxon>
        <taxon>Polyphaga</taxon>
        <taxon>Elateriformia</taxon>
        <taxon>Buprestoidea</taxon>
        <taxon>Buprestidae</taxon>
        <taxon>Agrilinae</taxon>
        <taxon>Agrilus</taxon>
    </lineage>
</organism>
<protein>
    <recommendedName>
        <fullName evidence="4">PAX-interacting protein 1</fullName>
    </recommendedName>
    <alternativeName>
        <fullName evidence="5">PAX transactivation activation domain-interacting protein</fullName>
    </alternativeName>
</protein>
<feature type="compositionally biased region" description="Polar residues" evidence="7">
    <location>
        <begin position="1135"/>
        <end position="1171"/>
    </location>
</feature>
<dbReference type="Pfam" id="PF16589">
    <property type="entry name" value="BRCT_2"/>
    <property type="match status" value="1"/>
</dbReference>
<name>A0A7F5R5N3_AGRPL</name>
<proteinExistence type="predicted"/>
<dbReference type="OrthoDB" id="342264at2759"/>
<evidence type="ECO:0000256" key="4">
    <source>
        <dbReference type="ARBA" id="ARBA00023858"/>
    </source>
</evidence>
<feature type="region of interest" description="Disordered" evidence="7">
    <location>
        <begin position="631"/>
        <end position="666"/>
    </location>
</feature>
<evidence type="ECO:0000313" key="9">
    <source>
        <dbReference type="Proteomes" id="UP000192223"/>
    </source>
</evidence>
<dbReference type="PROSITE" id="PS50172">
    <property type="entry name" value="BRCT"/>
    <property type="match status" value="6"/>
</dbReference>
<evidence type="ECO:0000256" key="2">
    <source>
        <dbReference type="ARBA" id="ARBA00022763"/>
    </source>
</evidence>
<accession>A0A7F5R5N3</accession>
<dbReference type="Pfam" id="PF12738">
    <property type="entry name" value="PTCB-BRCT"/>
    <property type="match status" value="1"/>
</dbReference>
<feature type="compositionally biased region" description="Low complexity" evidence="7">
    <location>
        <begin position="253"/>
        <end position="267"/>
    </location>
</feature>
<dbReference type="GO" id="GO:0044666">
    <property type="term" value="C:MLL3/4 complex"/>
    <property type="evidence" value="ECO:0007669"/>
    <property type="project" value="TreeGrafter"/>
</dbReference>
<dbReference type="CDD" id="cd17714">
    <property type="entry name" value="BRCT_PAXIP1_rpt1"/>
    <property type="match status" value="1"/>
</dbReference>
<feature type="region of interest" description="Disordered" evidence="7">
    <location>
        <begin position="526"/>
        <end position="563"/>
    </location>
</feature>
<dbReference type="Gene3D" id="3.40.50.10190">
    <property type="entry name" value="BRCT domain"/>
    <property type="match status" value="6"/>
</dbReference>
<feature type="compositionally biased region" description="Low complexity" evidence="7">
    <location>
        <begin position="274"/>
        <end position="308"/>
    </location>
</feature>
<dbReference type="CDD" id="cd17744">
    <property type="entry name" value="BRCT_MDC1_rpt1"/>
    <property type="match status" value="1"/>
</dbReference>
<feature type="compositionally biased region" description="Low complexity" evidence="7">
    <location>
        <begin position="1185"/>
        <end position="1199"/>
    </location>
</feature>
<feature type="region of interest" description="Disordered" evidence="7">
    <location>
        <begin position="1317"/>
        <end position="1337"/>
    </location>
</feature>
<reference evidence="10 11" key="1">
    <citation type="submission" date="2025-04" db="UniProtKB">
        <authorList>
            <consortium name="RefSeq"/>
        </authorList>
    </citation>
    <scope>IDENTIFICATION</scope>
    <source>
        <tissue evidence="10 11">Entire body</tissue>
    </source>
</reference>
<evidence type="ECO:0000256" key="3">
    <source>
        <dbReference type="ARBA" id="ARBA00023242"/>
    </source>
</evidence>
<feature type="compositionally biased region" description="Low complexity" evidence="7">
    <location>
        <begin position="634"/>
        <end position="666"/>
    </location>
</feature>
<dbReference type="SMART" id="SM00292">
    <property type="entry name" value="BRCT"/>
    <property type="match status" value="6"/>
</dbReference>
<feature type="domain" description="BRCT" evidence="8">
    <location>
        <begin position="1368"/>
        <end position="1453"/>
    </location>
</feature>
<keyword evidence="2" id="KW-0227">DNA damage</keyword>
<dbReference type="PANTHER" id="PTHR23196:SF1">
    <property type="entry name" value="PAX-INTERACTING PROTEIN 1"/>
    <property type="match status" value="1"/>
</dbReference>
<feature type="region of interest" description="Disordered" evidence="7">
    <location>
        <begin position="1185"/>
        <end position="1212"/>
    </location>
</feature>
<dbReference type="InterPro" id="IPR001357">
    <property type="entry name" value="BRCT_dom"/>
</dbReference>
<dbReference type="CDD" id="cd17711">
    <property type="entry name" value="BRCT_PAXIP1_rpt3"/>
    <property type="match status" value="1"/>
</dbReference>
<dbReference type="RefSeq" id="XP_025831024.1">
    <property type="nucleotide sequence ID" value="XM_025975239.1"/>
</dbReference>
<feature type="region of interest" description="Disordered" evidence="7">
    <location>
        <begin position="773"/>
        <end position="802"/>
    </location>
</feature>
<evidence type="ECO:0000256" key="1">
    <source>
        <dbReference type="ARBA" id="ARBA00004123"/>
    </source>
</evidence>
<feature type="domain" description="BRCT" evidence="8">
    <location>
        <begin position="1469"/>
        <end position="1540"/>
    </location>
</feature>
<feature type="coiled-coil region" evidence="6">
    <location>
        <begin position="677"/>
        <end position="712"/>
    </location>
</feature>
<comment type="subcellular location">
    <subcellularLocation>
        <location evidence="1">Nucleus</location>
    </subcellularLocation>
</comment>
<evidence type="ECO:0000313" key="11">
    <source>
        <dbReference type="RefSeq" id="XP_025831024.1"/>
    </source>
</evidence>
<dbReference type="InterPro" id="IPR036420">
    <property type="entry name" value="BRCT_dom_sf"/>
</dbReference>